<evidence type="ECO:0000256" key="1">
    <source>
        <dbReference type="ARBA" id="ARBA00023015"/>
    </source>
</evidence>
<dbReference type="InterPro" id="IPR041916">
    <property type="entry name" value="Anti_sigma_zinc_sf"/>
</dbReference>
<dbReference type="AlphaFoldDB" id="A0A918BD34"/>
<dbReference type="RefSeq" id="WP_189217609.1">
    <property type="nucleotide sequence ID" value="NZ_BMQK01000006.1"/>
</dbReference>
<evidence type="ECO:0000259" key="4">
    <source>
        <dbReference type="Pfam" id="PF13490"/>
    </source>
</evidence>
<proteinExistence type="predicted"/>
<comment type="caution">
    <text evidence="5">The sequence shown here is derived from an EMBL/GenBank/DDBJ whole genome shotgun (WGS) entry which is preliminary data.</text>
</comment>
<name>A0A918BD34_9ACTN</name>
<reference evidence="5" key="2">
    <citation type="submission" date="2020-09" db="EMBL/GenBank/DDBJ databases">
        <authorList>
            <person name="Sun Q."/>
            <person name="Ohkuma M."/>
        </authorList>
    </citation>
    <scope>NUCLEOTIDE SEQUENCE</scope>
    <source>
        <strain evidence="5">JCM 3131</strain>
    </source>
</reference>
<protein>
    <submittedName>
        <fullName evidence="5">Membrane protein</fullName>
    </submittedName>
</protein>
<evidence type="ECO:0000256" key="2">
    <source>
        <dbReference type="ARBA" id="ARBA00023163"/>
    </source>
</evidence>
<keyword evidence="1" id="KW-0805">Transcription regulation</keyword>
<dbReference type="InterPro" id="IPR027383">
    <property type="entry name" value="Znf_put"/>
</dbReference>
<keyword evidence="6" id="KW-1185">Reference proteome</keyword>
<sequence length="222" mass="23819">MWSQNRHHDVGAYALGVLDEVDEFRFEDHLRGCPRCTTQVTEFRTAARQLMLYRQATPRAVHSFAGPGPRLLDRLLGEVASRRRSVRRRSLFVVAACAVFAVGGPAVTVVARTGGQPRTVAAADAASGVWAEVRAEDRTWGSAIDLRVRDASGPRVCRLLAVGRDGSEETVASWTAPGGTGGPSGMHGGAAMRRADIDRFEVRTAGGERLLTLVSPWRAGGG</sequence>
<accession>A0A918BD34</accession>
<dbReference type="Pfam" id="PF13490">
    <property type="entry name" value="zf-HC2"/>
    <property type="match status" value="1"/>
</dbReference>
<gene>
    <name evidence="5" type="ORF">GCM10010145_33260</name>
</gene>
<dbReference type="EMBL" id="BMQK01000006">
    <property type="protein sequence ID" value="GGQ60498.1"/>
    <property type="molecule type" value="Genomic_DNA"/>
</dbReference>
<evidence type="ECO:0000313" key="5">
    <source>
        <dbReference type="EMBL" id="GGQ60498.1"/>
    </source>
</evidence>
<dbReference type="Gene3D" id="1.10.10.1320">
    <property type="entry name" value="Anti-sigma factor, zinc-finger domain"/>
    <property type="match status" value="1"/>
</dbReference>
<reference evidence="5" key="1">
    <citation type="journal article" date="2014" name="Int. J. Syst. Evol. Microbiol.">
        <title>Complete genome sequence of Corynebacterium casei LMG S-19264T (=DSM 44701T), isolated from a smear-ripened cheese.</title>
        <authorList>
            <consortium name="US DOE Joint Genome Institute (JGI-PGF)"/>
            <person name="Walter F."/>
            <person name="Albersmeier A."/>
            <person name="Kalinowski J."/>
            <person name="Ruckert C."/>
        </authorList>
    </citation>
    <scope>NUCLEOTIDE SEQUENCE</scope>
    <source>
        <strain evidence="5">JCM 3131</strain>
    </source>
</reference>
<organism evidence="5 6">
    <name type="scientific">Streptomyces ruber</name>
    <dbReference type="NCBI Taxonomy" id="83378"/>
    <lineage>
        <taxon>Bacteria</taxon>
        <taxon>Bacillati</taxon>
        <taxon>Actinomycetota</taxon>
        <taxon>Actinomycetes</taxon>
        <taxon>Kitasatosporales</taxon>
        <taxon>Streptomycetaceae</taxon>
        <taxon>Streptomyces</taxon>
    </lineage>
</organism>
<keyword evidence="3" id="KW-0812">Transmembrane</keyword>
<feature type="domain" description="Putative zinc-finger" evidence="4">
    <location>
        <begin position="10"/>
        <end position="36"/>
    </location>
</feature>
<evidence type="ECO:0000313" key="6">
    <source>
        <dbReference type="Proteomes" id="UP000620156"/>
    </source>
</evidence>
<keyword evidence="3" id="KW-0472">Membrane</keyword>
<dbReference type="Proteomes" id="UP000620156">
    <property type="component" value="Unassembled WGS sequence"/>
</dbReference>
<feature type="transmembrane region" description="Helical" evidence="3">
    <location>
        <begin position="91"/>
        <end position="111"/>
    </location>
</feature>
<keyword evidence="2" id="KW-0804">Transcription</keyword>
<keyword evidence="3" id="KW-1133">Transmembrane helix</keyword>
<evidence type="ECO:0000256" key="3">
    <source>
        <dbReference type="SAM" id="Phobius"/>
    </source>
</evidence>